<feature type="compositionally biased region" description="Gly residues" evidence="1">
    <location>
        <begin position="43"/>
        <end position="72"/>
    </location>
</feature>
<feature type="compositionally biased region" description="Basic and acidic residues" evidence="1">
    <location>
        <begin position="819"/>
        <end position="833"/>
    </location>
</feature>
<organism evidence="2 3">
    <name type="scientific">Lithohypha guttulata</name>
    <dbReference type="NCBI Taxonomy" id="1690604"/>
    <lineage>
        <taxon>Eukaryota</taxon>
        <taxon>Fungi</taxon>
        <taxon>Dikarya</taxon>
        <taxon>Ascomycota</taxon>
        <taxon>Pezizomycotina</taxon>
        <taxon>Eurotiomycetes</taxon>
        <taxon>Chaetothyriomycetidae</taxon>
        <taxon>Chaetothyriales</taxon>
        <taxon>Trichomeriaceae</taxon>
        <taxon>Lithohypha</taxon>
    </lineage>
</organism>
<protein>
    <submittedName>
        <fullName evidence="2">Uncharacterized protein</fullName>
    </submittedName>
</protein>
<feature type="compositionally biased region" description="Polar residues" evidence="1">
    <location>
        <begin position="1425"/>
        <end position="1446"/>
    </location>
</feature>
<feature type="region of interest" description="Disordered" evidence="1">
    <location>
        <begin position="280"/>
        <end position="331"/>
    </location>
</feature>
<feature type="compositionally biased region" description="Basic and acidic residues" evidence="1">
    <location>
        <begin position="214"/>
        <end position="223"/>
    </location>
</feature>
<feature type="compositionally biased region" description="Basic and acidic residues" evidence="1">
    <location>
        <begin position="2198"/>
        <end position="2215"/>
    </location>
</feature>
<feature type="compositionally biased region" description="Acidic residues" evidence="1">
    <location>
        <begin position="1584"/>
        <end position="1594"/>
    </location>
</feature>
<feature type="compositionally biased region" description="Basic and acidic residues" evidence="1">
    <location>
        <begin position="545"/>
        <end position="568"/>
    </location>
</feature>
<feature type="compositionally biased region" description="Basic and acidic residues" evidence="1">
    <location>
        <begin position="984"/>
        <end position="1001"/>
    </location>
</feature>
<feature type="compositionally biased region" description="Acidic residues" evidence="1">
    <location>
        <begin position="947"/>
        <end position="963"/>
    </location>
</feature>
<feature type="compositionally biased region" description="Low complexity" evidence="1">
    <location>
        <begin position="1730"/>
        <end position="1740"/>
    </location>
</feature>
<feature type="compositionally biased region" description="Low complexity" evidence="1">
    <location>
        <begin position="569"/>
        <end position="578"/>
    </location>
</feature>
<feature type="compositionally biased region" description="Polar residues" evidence="1">
    <location>
        <begin position="404"/>
        <end position="415"/>
    </location>
</feature>
<evidence type="ECO:0000313" key="3">
    <source>
        <dbReference type="Proteomes" id="UP001309876"/>
    </source>
</evidence>
<feature type="compositionally biased region" description="Basic and acidic residues" evidence="1">
    <location>
        <begin position="2131"/>
        <end position="2145"/>
    </location>
</feature>
<proteinExistence type="predicted"/>
<dbReference type="EMBL" id="JAVRRJ010000001">
    <property type="protein sequence ID" value="KAK5091170.1"/>
    <property type="molecule type" value="Genomic_DNA"/>
</dbReference>
<name>A0AAN7YAG4_9EURO</name>
<feature type="compositionally biased region" description="Pro residues" evidence="1">
    <location>
        <begin position="1179"/>
        <end position="1188"/>
    </location>
</feature>
<feature type="compositionally biased region" description="Acidic residues" evidence="1">
    <location>
        <begin position="293"/>
        <end position="303"/>
    </location>
</feature>
<dbReference type="Proteomes" id="UP001309876">
    <property type="component" value="Unassembled WGS sequence"/>
</dbReference>
<reference evidence="2 3" key="1">
    <citation type="submission" date="2023-08" db="EMBL/GenBank/DDBJ databases">
        <title>Black Yeasts Isolated from many extreme environments.</title>
        <authorList>
            <person name="Coleine C."/>
            <person name="Stajich J.E."/>
            <person name="Selbmann L."/>
        </authorList>
    </citation>
    <scope>NUCLEOTIDE SEQUENCE [LARGE SCALE GENOMIC DNA]</scope>
    <source>
        <strain evidence="2 3">CCFEE 5910</strain>
    </source>
</reference>
<feature type="compositionally biased region" description="Basic and acidic residues" evidence="1">
    <location>
        <begin position="1513"/>
        <end position="1522"/>
    </location>
</feature>
<gene>
    <name evidence="2" type="ORF">LTR05_001350</name>
</gene>
<feature type="compositionally biased region" description="Basic and acidic residues" evidence="1">
    <location>
        <begin position="1049"/>
        <end position="1064"/>
    </location>
</feature>
<feature type="compositionally biased region" description="Basic and acidic residues" evidence="1">
    <location>
        <begin position="1353"/>
        <end position="1367"/>
    </location>
</feature>
<feature type="region of interest" description="Disordered" evidence="1">
    <location>
        <begin position="534"/>
        <end position="641"/>
    </location>
</feature>
<feature type="compositionally biased region" description="Pro residues" evidence="1">
    <location>
        <begin position="586"/>
        <end position="596"/>
    </location>
</feature>
<feature type="region of interest" description="Disordered" evidence="1">
    <location>
        <begin position="819"/>
        <end position="840"/>
    </location>
</feature>
<accession>A0AAN7YAG4</accession>
<feature type="compositionally biased region" description="Basic and acidic residues" evidence="1">
    <location>
        <begin position="1955"/>
        <end position="2038"/>
    </location>
</feature>
<feature type="compositionally biased region" description="Gly residues" evidence="1">
    <location>
        <begin position="1873"/>
        <end position="1883"/>
    </location>
</feature>
<feature type="compositionally biased region" description="Basic and acidic residues" evidence="1">
    <location>
        <begin position="1550"/>
        <end position="1566"/>
    </location>
</feature>
<feature type="compositionally biased region" description="Basic and acidic residues" evidence="1">
    <location>
        <begin position="598"/>
        <end position="608"/>
    </location>
</feature>
<evidence type="ECO:0000313" key="2">
    <source>
        <dbReference type="EMBL" id="KAK5091170.1"/>
    </source>
</evidence>
<feature type="compositionally biased region" description="Low complexity" evidence="1">
    <location>
        <begin position="1233"/>
        <end position="1247"/>
    </location>
</feature>
<feature type="region of interest" description="Disordered" evidence="1">
    <location>
        <begin position="947"/>
        <end position="1396"/>
    </location>
</feature>
<feature type="compositionally biased region" description="Basic and acidic residues" evidence="1">
    <location>
        <begin position="1083"/>
        <end position="1113"/>
    </location>
</feature>
<feature type="region of interest" description="Disordered" evidence="1">
    <location>
        <begin position="869"/>
        <end position="891"/>
    </location>
</feature>
<feature type="region of interest" description="Disordered" evidence="1">
    <location>
        <begin position="18"/>
        <end position="174"/>
    </location>
</feature>
<feature type="region of interest" description="Disordered" evidence="1">
    <location>
        <begin position="196"/>
        <end position="246"/>
    </location>
</feature>
<evidence type="ECO:0000256" key="1">
    <source>
        <dbReference type="SAM" id="MobiDB-lite"/>
    </source>
</evidence>
<feature type="compositionally biased region" description="Basic and acidic residues" evidence="1">
    <location>
        <begin position="1608"/>
        <end position="1622"/>
    </location>
</feature>
<feature type="compositionally biased region" description="Basic and acidic residues" evidence="1">
    <location>
        <begin position="1249"/>
        <end position="1301"/>
    </location>
</feature>
<sequence>MDFNIDFGSTAGFKSYAKKKKAAATRFDPFGGDDGNEKKGDTPSGGAGGNDDGLGGGDGGDAADAGGGGDENNGGNDDDDAWGFSTGKKSKKKSKKKQEEEEEEERKRKEEEEAQAAQTNNADPLSWADDTNAEGNEDWTMSWGGAKNKDKKKKNNAAPTVPDPPPATSAFQDISLDDTAPKLDFSFDGLSGDKKNEGGGFGSAWGKTWGFNSTDKEDKKEDVTDLGSGNPWGFGASKSKKKTTTSSFDFGDFSTGTDNDLTFAGTDDVVDTRADDAWGFGKKTKKKGGIEEIKEEPEPEQKEEDTWGGWGGAKKSSKTKKKDTFEDTLSTNTTADNGFDWGFSGSKDKKKDLIDEVEETPAAKQDEGDDWMSGAWGTAAKKKNKKKADDLTTSVDLTGHDDPPTNTFDTANDDTWATFGAGKKDKKKGKKGLLDDEFSPLPEAPEPPSAADPEFEAAKEPLVAWDFGLNTREKKKKEKEMRNDHTWDTRVTQEMVDAAEAEKIATFSEPSFEPEFEPVPAQAKEPLVAWDAGLNKSAQRKKEKQMKLDGTWDERVTQEMVDAAEKEAATAAETAALEPEPEPIPEPEPPPPPPTERLPWDHGLSPKDRRAKQKQMQMDNTWADRLTQEKIDQEQAEAEAAAAMAIVEPDLDDQLEPEQDAPADSTQDATLLEDLLPWDYMLTSKEKKKKQAEMKADGTWDDRLTQEKIDQMIADRDANAAGDFEADMNPIVEPDLLAEPETRPEDLVPWDYGLSTKEKKKREKEMRAALTWEDRLTQEMIDEKIAAANTFVNDDPEPELPTEGIEDAEQAALPESLEEAEKLVPWDHDVATKDRKKKERQMKLEGTWEIRLTQEMINERIAAAKAAANAHVDPEVEPETLLEPESNVPTESLEELEKLVPWDQGMSKVEKKRSEKVMKLDGTWESRLTQEIIDDKIAAAKAATENLETEAVAETEPEPESIQEAEPRLPWDYGLTLREKKKKEKEMKADNTWEDRLTQERIDEEEAAAKQAVPEPEAEPEPALAVQEPADSGWSFGWGASKSKPKKKSAFEPEPEKIEEKAEDGWGGGWGFGLGKDKKKKDKAFEPEPEHIPEPDREPEPVEVVAVKEDKIGDIWSSGLTSKDKKKKDKSTKKSDLFEPVVEDPGPTPVAPVEDDMWAAFGKADKKSTKKSKKAAEEAPPPPVPSPPALGLTPEPDVDTTAIPSVDDFSWGGLDTGRKSNKSLVEDPPAKKSSSSLWGFGSSGSTTKTKKEKEKEAKAQKEAEDQAQREEDERLQHEAEEAEAAAKAEEERVAAEQEAAKAAKKTKSSKSSKGATPKVEEKKQSSDLLDLLDEPLPTPASSSSKLKKTSTRGSDKKLEDVVEENTKTDYFNFWDASGNTKKTAGKKDTSSKKEIRSSVLTNDEDALLAELNEDEIQAILDDAPATTSTKPEKTMSNGKSKVSSSIADRIKALETPAQPTGKKSKTSSAALLDQEVEAEIALTPKEVKKAAKGKASTKSSKTQVDQPYSPPHVEIEGKKSKDSVPGSFPGGFGDDDDLLIDEPAPAVEPEAEKPKVKKSSKVDKKTTTRPAKKKTSEAVTFAEPELEPVEDADLLGETAKGPSPPPESEQKATKKERPRVERSATTSWGFWSAAPTPTPKKPVRSKTLEDISPPSTRNAQSVSRSKSTKVSKEKEVEEKASKTSGSDKEVSAKSTERPKAGRGMGFASFMLGAAPPSAMRPGNTERRRSTTGSKSSSRRQSMADSGLISPPPDDDGIITSKAAKLMGLTSGKPSRRSSTKDKSRSYVDPYPIDDDDMVMINSKDAEKTPTKSKPKPKIVTDVKKSSTKPRSKTISGDEDMVMVDSPLAIDSANDDIERPRLQRSNTGSKKVGGLFGSLFGGGAKLADRTRSTPATDNEDNATPVRSRANSQRRSRVISPADGFAADAPGETDADVVKKERRARRAAAERAEEEERLAREQRRRERRDREKADIEARREKAREQARKEREAEESRKEERRARRREKEVAEREREARELAEIEAAAERRREERRKLRAQLEAENGIKPLSKDDRRRTFAGEEEARRDINEDRKPRTKTSARKSTPLMAEYHESRSGSGRGIKPPENKTSSWIDSQKEEPPELPPVEPTVLDESGQRARPVDDHDSERRRRRKDKYAGMTDDEIAIARAKRKERRIVEKSSSGGSDEKDPDRKRSSKRHSKIYEDDFYAHADPVKTYDGRPQQTKRTSFLGKFF</sequence>
<feature type="compositionally biased region" description="Basic and acidic residues" evidence="1">
    <location>
        <begin position="1385"/>
        <end position="1396"/>
    </location>
</feature>
<feature type="compositionally biased region" description="Gly residues" evidence="1">
    <location>
        <begin position="1065"/>
        <end position="1074"/>
    </location>
</feature>
<keyword evidence="3" id="KW-1185">Reference proteome</keyword>
<feature type="compositionally biased region" description="Low complexity" evidence="1">
    <location>
        <begin position="1493"/>
        <end position="1502"/>
    </location>
</feature>
<feature type="region of interest" description="Disordered" evidence="1">
    <location>
        <begin position="1421"/>
        <end position="2231"/>
    </location>
</feature>
<feature type="compositionally biased region" description="Basic and acidic residues" evidence="1">
    <location>
        <begin position="2047"/>
        <end position="2071"/>
    </location>
</feature>
<feature type="region of interest" description="Disordered" evidence="1">
    <location>
        <begin position="352"/>
        <end position="459"/>
    </location>
</feature>
<feature type="compositionally biased region" description="Basic and acidic residues" evidence="1">
    <location>
        <begin position="1670"/>
        <end position="1699"/>
    </location>
</feature>
<comment type="caution">
    <text evidence="2">The sequence shown here is derived from an EMBL/GenBank/DDBJ whole genome shotgun (WGS) entry which is preliminary data.</text>
</comment>
<feature type="compositionally biased region" description="Low complexity" evidence="1">
    <location>
        <begin position="1009"/>
        <end position="1030"/>
    </location>
</feature>